<evidence type="ECO:0000313" key="2">
    <source>
        <dbReference type="EMBL" id="WPY01035.1"/>
    </source>
</evidence>
<dbReference type="Gene3D" id="3.90.550.20">
    <property type="match status" value="1"/>
</dbReference>
<proteinExistence type="predicted"/>
<reference evidence="2 3" key="1">
    <citation type="submission" date="2022-10" db="EMBL/GenBank/DDBJ databases">
        <title>Host association and intracellularity evolved multiple times independently in the Rickettsiales.</title>
        <authorList>
            <person name="Castelli M."/>
            <person name="Nardi T."/>
            <person name="Gammuto L."/>
            <person name="Bellinzona G."/>
            <person name="Sabaneyeva E."/>
            <person name="Potekhin A."/>
            <person name="Serra V."/>
            <person name="Petroni G."/>
            <person name="Sassera D."/>
        </authorList>
    </citation>
    <scope>NUCLEOTIDE SEQUENCE [LARGE SCALE GENOMIC DNA]</scope>
    <source>
        <strain evidence="2 3">Kr 154-4</strain>
    </source>
</reference>
<keyword evidence="3" id="KW-1185">Reference proteome</keyword>
<gene>
    <name evidence="2" type="ORF">Trichorick_00928</name>
</gene>
<evidence type="ECO:0000313" key="3">
    <source>
        <dbReference type="Proteomes" id="UP001326613"/>
    </source>
</evidence>
<dbReference type="Proteomes" id="UP001326613">
    <property type="component" value="Chromosome"/>
</dbReference>
<dbReference type="Pfam" id="PF04488">
    <property type="entry name" value="Gly_transf_sug"/>
    <property type="match status" value="1"/>
</dbReference>
<dbReference type="InterPro" id="IPR051706">
    <property type="entry name" value="Glycosyltransferase_domain"/>
</dbReference>
<keyword evidence="1" id="KW-0808">Transferase</keyword>
<dbReference type="RefSeq" id="WP_323737847.1">
    <property type="nucleotide sequence ID" value="NZ_CP112932.1"/>
</dbReference>
<evidence type="ECO:0000256" key="1">
    <source>
        <dbReference type="ARBA" id="ARBA00022679"/>
    </source>
</evidence>
<dbReference type="PANTHER" id="PTHR32385">
    <property type="entry name" value="MANNOSYL PHOSPHORYLINOSITOL CERAMIDE SYNTHASE"/>
    <property type="match status" value="1"/>
</dbReference>
<accession>A0ABZ0USM9</accession>
<dbReference type="InterPro" id="IPR007577">
    <property type="entry name" value="GlycoTrfase_DXD_sugar-bd_CS"/>
</dbReference>
<name>A0ABZ0USM9_9RICK</name>
<dbReference type="EMBL" id="CP112932">
    <property type="protein sequence ID" value="WPY01035.1"/>
    <property type="molecule type" value="Genomic_DNA"/>
</dbReference>
<organism evidence="2 3">
    <name type="scientific">Candidatus Trichorickettsia mobilis</name>
    <dbReference type="NCBI Taxonomy" id="1346319"/>
    <lineage>
        <taxon>Bacteria</taxon>
        <taxon>Pseudomonadati</taxon>
        <taxon>Pseudomonadota</taxon>
        <taxon>Alphaproteobacteria</taxon>
        <taxon>Rickettsiales</taxon>
        <taxon>Rickettsiaceae</taxon>
        <taxon>Rickettsieae</taxon>
        <taxon>Candidatus Trichorickettsia</taxon>
    </lineage>
</organism>
<dbReference type="PANTHER" id="PTHR32385:SF15">
    <property type="entry name" value="INOSITOL PHOSPHOCERAMIDE MANNOSYLTRANSFERASE 1"/>
    <property type="match status" value="1"/>
</dbReference>
<protein>
    <submittedName>
        <fullName evidence="2">Mannosyltransferase-like domain protein</fullName>
    </submittedName>
</protein>
<dbReference type="InterPro" id="IPR029044">
    <property type="entry name" value="Nucleotide-diphossugar_trans"/>
</dbReference>
<dbReference type="SUPFAM" id="SSF53448">
    <property type="entry name" value="Nucleotide-diphospho-sugar transferases"/>
    <property type="match status" value="1"/>
</dbReference>
<sequence length="627" mass="73307">MFAELCRLKIRPVIARVLPEAIQSIFKIDWIASGRDLRQDDLTQFIKHSLKLWLLKFLILIFSSSLSFAQDPTFEESVTDRSSRVKSTWDKFKNQTFNKLIADIYQQRSPSKMVYNAEPLIPKIMHQIWIGQSPLPPLYKNYMEECKLLHPDWEFKLWQDADIEQLNLQYKHVYDLARTWTQKSDILRYEILLKYGGVYRDTDIKCYKSLDELNHKYDFYAVSEFILYQLGGNLQINNGFIGTIPKHPIIKSTLDIITTNLPKQLQLYDNGDDSNRNYADINWFILKTTMYPLREAIHKELLNDQKAIVLPTTYEFSCFIYDLYKINEKNSLFNFIKIATSQNIQDKFPFAGAKQESFILHNIAKSETGFLTFAQGMDMEIPERKKLLMKLPPSDQHILDSLEYYYAKNAPSLLPFKVNDEIPKKIIFVVFNEQEKNDLANNMHDWIMLNRNFIIEIWDLNKISELLPIIKKYLTEQQHAPEELRFLSGLELINRFGGHYADAKAKPISPLFELGNKYKLYTGLQPVNHQNLQLLASQKLIGSVAASPVISKVLEDFYQQNTNLSQNLIKTIYQNMWLYGKMVILPTASIGPADPYITEGFFNKMINIYTNYKSFINDRHCSYAIIE</sequence>